<reference evidence="4 5" key="1">
    <citation type="submission" date="2019-06" db="EMBL/GenBank/DDBJ databases">
        <title>Description of Kitasatospora acidophila sp. nov. isolated from pine grove soil, and reclassification of Streptomyces novaecaesareae to Kitasatospora novaeceasareae comb. nov.</title>
        <authorList>
            <person name="Kim M.J."/>
        </authorList>
    </citation>
    <scope>NUCLEOTIDE SEQUENCE [LARGE SCALE GENOMIC DNA]</scope>
    <source>
        <strain evidence="4 5">MMS16-CNU292</strain>
    </source>
</reference>
<dbReference type="EMBL" id="VIGB01000003">
    <property type="protein sequence ID" value="TQF04513.1"/>
    <property type="molecule type" value="Genomic_DNA"/>
</dbReference>
<feature type="region of interest" description="Disordered" evidence="1">
    <location>
        <begin position="422"/>
        <end position="444"/>
    </location>
</feature>
<dbReference type="InterPro" id="IPR044016">
    <property type="entry name" value="Big_13"/>
</dbReference>
<accession>A0A540W6A4</accession>
<dbReference type="AlphaFoldDB" id="A0A540W6A4"/>
<evidence type="ECO:0000256" key="1">
    <source>
        <dbReference type="SAM" id="MobiDB-lite"/>
    </source>
</evidence>
<dbReference type="Pfam" id="PF19077">
    <property type="entry name" value="Big_13"/>
    <property type="match status" value="1"/>
</dbReference>
<feature type="region of interest" description="Disordered" evidence="1">
    <location>
        <begin position="1"/>
        <end position="22"/>
    </location>
</feature>
<organism evidence="4 5">
    <name type="scientific">Kitasatospora acidiphila</name>
    <dbReference type="NCBI Taxonomy" id="2567942"/>
    <lineage>
        <taxon>Bacteria</taxon>
        <taxon>Bacillati</taxon>
        <taxon>Actinomycetota</taxon>
        <taxon>Actinomycetes</taxon>
        <taxon>Kitasatosporales</taxon>
        <taxon>Streptomycetaceae</taxon>
        <taxon>Kitasatospora</taxon>
    </lineage>
</organism>
<dbReference type="Gene3D" id="3.30.420.430">
    <property type="match status" value="2"/>
</dbReference>
<dbReference type="InterPro" id="IPR045474">
    <property type="entry name" value="GEVED"/>
</dbReference>
<name>A0A540W6A4_9ACTN</name>
<feature type="compositionally biased region" description="Low complexity" evidence="1">
    <location>
        <begin position="639"/>
        <end position="651"/>
    </location>
</feature>
<feature type="domain" description="Bacterial Ig-like" evidence="2">
    <location>
        <begin position="519"/>
        <end position="594"/>
    </location>
</feature>
<evidence type="ECO:0000313" key="5">
    <source>
        <dbReference type="Proteomes" id="UP000319103"/>
    </source>
</evidence>
<feature type="region of interest" description="Disordered" evidence="1">
    <location>
        <begin position="273"/>
        <end position="292"/>
    </location>
</feature>
<sequence length="660" mass="67824">MTASSPRTGRPNRHRRSRRRRRTVVVAAALTTGLGLGFGWLQTVSQAQQTPPTWTDGHHAVLRSGLGVDLTFAPAPGVTGRAGAGTLGSAAPYTDGVDAKTAAELFRMTEDHPAADGSWRTLGTLRLTFSRPVRNPRLHLSGLAGTVGGTSSALRLTVTGGTPSAPAPAARSPWRGWTVADGAFAPAAEDGTADATLDPAGSLELDGTFTTATLRVDRRDTAAPGSSAAPPALHPAVTVTVDEALGSAPASYGDASHVISDLFLGSDAIGPAPRTGLANRSRHPQPAPPQRVLEFRPGRAEHTANDPALSFPASVQAGRYYDVTVPVSPGRAGATLAGWIDFRHEGRFDSAERAQVEVAPGAGSATLEWLVPADVSSGDTWARLRIARDPAQVVAPDGPADAGEVEDQAVHLRVTAAKPEITSPVAGTRTSDQKPDVKGDSGVPGGSVLVRDGATPLCQAPVAKDGSWDCRPDMPLAPGDHHLAPVQAGGNGTAEAGAPVGLAVDTAPPSAPKLTVPAYTNDPEQPMTGTGGPGSMIVVTDGGSDNEVCRTAVRADRSWSCLPVEDLSEGSHQLTVTASDLAGHTSAGGTATMIVKTTAPAKPVITAPAPGQDVHEPRPQLAGPPRARQSPRRVRSPRRAPAARQVRQPVRTGAAPRAVP</sequence>
<dbReference type="OrthoDB" id="3863020at2"/>
<dbReference type="Pfam" id="PF20009">
    <property type="entry name" value="GEVED"/>
    <property type="match status" value="1"/>
</dbReference>
<gene>
    <name evidence="4" type="ORF">E6W39_22640</name>
</gene>
<dbReference type="RefSeq" id="WP_141635084.1">
    <property type="nucleotide sequence ID" value="NZ_VIGB01000003.1"/>
</dbReference>
<proteinExistence type="predicted"/>
<evidence type="ECO:0000313" key="4">
    <source>
        <dbReference type="EMBL" id="TQF04513.1"/>
    </source>
</evidence>
<feature type="compositionally biased region" description="Basic residues" evidence="1">
    <location>
        <begin position="10"/>
        <end position="22"/>
    </location>
</feature>
<feature type="compositionally biased region" description="Basic residues" evidence="1">
    <location>
        <begin position="629"/>
        <end position="638"/>
    </location>
</feature>
<evidence type="ECO:0000259" key="3">
    <source>
        <dbReference type="Pfam" id="PF20009"/>
    </source>
</evidence>
<keyword evidence="5" id="KW-1185">Reference proteome</keyword>
<dbReference type="Proteomes" id="UP000319103">
    <property type="component" value="Unassembled WGS sequence"/>
</dbReference>
<feature type="region of interest" description="Disordered" evidence="1">
    <location>
        <begin position="603"/>
        <end position="660"/>
    </location>
</feature>
<evidence type="ECO:0000259" key="2">
    <source>
        <dbReference type="Pfam" id="PF19077"/>
    </source>
</evidence>
<protein>
    <submittedName>
        <fullName evidence="4">Uncharacterized protein</fullName>
    </submittedName>
</protein>
<comment type="caution">
    <text evidence="4">The sequence shown here is derived from an EMBL/GenBank/DDBJ whole genome shotgun (WGS) entry which is preliminary data.</text>
</comment>
<feature type="domain" description="GEVED" evidence="3">
    <location>
        <begin position="336"/>
        <end position="407"/>
    </location>
</feature>